<dbReference type="EMBL" id="FWFZ01000005">
    <property type="protein sequence ID" value="SLN37625.1"/>
    <property type="molecule type" value="Genomic_DNA"/>
</dbReference>
<dbReference type="Proteomes" id="UP000193900">
    <property type="component" value="Unassembled WGS sequence"/>
</dbReference>
<dbReference type="AlphaFoldDB" id="A0A1Y5SCG2"/>
<dbReference type="PANTHER" id="PTHR43245:SF24">
    <property type="entry name" value="DEHYDROGENASE"/>
    <property type="match status" value="1"/>
</dbReference>
<gene>
    <name evidence="2" type="primary">rfbB_1</name>
    <name evidence="2" type="ORF">ROA7023_01417</name>
</gene>
<organism evidence="2 3">
    <name type="scientific">Roseisalinus antarcticus</name>
    <dbReference type="NCBI Taxonomy" id="254357"/>
    <lineage>
        <taxon>Bacteria</taxon>
        <taxon>Pseudomonadati</taxon>
        <taxon>Pseudomonadota</taxon>
        <taxon>Alphaproteobacteria</taxon>
        <taxon>Rhodobacterales</taxon>
        <taxon>Roseobacteraceae</taxon>
        <taxon>Roseisalinus</taxon>
    </lineage>
</organism>
<accession>A0A1Y5SCG2</accession>
<dbReference type="InterPro" id="IPR001509">
    <property type="entry name" value="Epimerase_deHydtase"/>
</dbReference>
<dbReference type="SUPFAM" id="SSF51735">
    <property type="entry name" value="NAD(P)-binding Rossmann-fold domains"/>
    <property type="match status" value="1"/>
</dbReference>
<keyword evidence="3" id="KW-1185">Reference proteome</keyword>
<keyword evidence="2" id="KW-0456">Lyase</keyword>
<evidence type="ECO:0000313" key="2">
    <source>
        <dbReference type="EMBL" id="SLN37625.1"/>
    </source>
</evidence>
<dbReference type="EC" id="4.2.1.46" evidence="2"/>
<dbReference type="GO" id="GO:0008460">
    <property type="term" value="F:dTDP-glucose 4,6-dehydratase activity"/>
    <property type="evidence" value="ECO:0007669"/>
    <property type="project" value="UniProtKB-EC"/>
</dbReference>
<feature type="domain" description="NAD-dependent epimerase/dehydratase" evidence="1">
    <location>
        <begin position="3"/>
        <end position="215"/>
    </location>
</feature>
<reference evidence="2 3" key="1">
    <citation type="submission" date="2017-03" db="EMBL/GenBank/DDBJ databases">
        <authorList>
            <person name="Afonso C.L."/>
            <person name="Miller P.J."/>
            <person name="Scott M.A."/>
            <person name="Spackman E."/>
            <person name="Goraichik I."/>
            <person name="Dimitrov K.M."/>
            <person name="Suarez D.L."/>
            <person name="Swayne D.E."/>
        </authorList>
    </citation>
    <scope>NUCLEOTIDE SEQUENCE [LARGE SCALE GENOMIC DNA]</scope>
    <source>
        <strain evidence="2 3">CECT 7023</strain>
    </source>
</reference>
<dbReference type="InterPro" id="IPR036291">
    <property type="entry name" value="NAD(P)-bd_dom_sf"/>
</dbReference>
<sequence length="321" mass="34054">MTILVTGATGFLGGRLARRLHREGRPVLATGRDGPALARLAEEGIATARADLSHEGLPGVTPTAIIHCAALSSPSGPAPAFSAANVATVRRLLDLARRAGNRRFVQVSTPAVYWRPSDQIGLSESAPLPPPVNHYAATKRRAERMVLAAPELGPVVLRPRAIYGRGDTALLPRLAAAAARGPLPLFRDGRAVTDLTHVEDVVDACIAALDVAAEDLPEVPVFNVSGGAAQPLREVIERVCAHRNLPLRWRPVPVPVAMAVARASAAVAALTGHRREPAATRYAVGVLAYSQTLDISRARNHLGWSPRISFEEGFREAMSDG</sequence>
<evidence type="ECO:0000259" key="1">
    <source>
        <dbReference type="Pfam" id="PF01370"/>
    </source>
</evidence>
<name>A0A1Y5SCG2_9RHOB</name>
<proteinExistence type="predicted"/>
<dbReference type="PANTHER" id="PTHR43245">
    <property type="entry name" value="BIFUNCTIONAL POLYMYXIN RESISTANCE PROTEIN ARNA"/>
    <property type="match status" value="1"/>
</dbReference>
<protein>
    <submittedName>
        <fullName evidence="2">dTDP-glucose 4,6-dehydratase</fullName>
        <ecNumber evidence="2">4.2.1.46</ecNumber>
    </submittedName>
</protein>
<dbReference type="InterPro" id="IPR050177">
    <property type="entry name" value="Lipid_A_modif_metabolic_enz"/>
</dbReference>
<dbReference type="Gene3D" id="3.40.50.720">
    <property type="entry name" value="NAD(P)-binding Rossmann-like Domain"/>
    <property type="match status" value="1"/>
</dbReference>
<dbReference type="RefSeq" id="WP_234992063.1">
    <property type="nucleotide sequence ID" value="NZ_FWFZ01000005.1"/>
</dbReference>
<evidence type="ECO:0000313" key="3">
    <source>
        <dbReference type="Proteomes" id="UP000193900"/>
    </source>
</evidence>
<dbReference type="Pfam" id="PF01370">
    <property type="entry name" value="Epimerase"/>
    <property type="match status" value="1"/>
</dbReference>